<keyword evidence="1" id="KW-0472">Membrane</keyword>
<feature type="transmembrane region" description="Helical" evidence="1">
    <location>
        <begin position="6"/>
        <end position="31"/>
    </location>
</feature>
<keyword evidence="1" id="KW-1133">Transmembrane helix</keyword>
<dbReference type="AlphaFoldDB" id="A0A3P3QTK0"/>
<keyword evidence="1" id="KW-0812">Transmembrane</keyword>
<dbReference type="OrthoDB" id="9781904at2"/>
<evidence type="ECO:0000313" key="2">
    <source>
        <dbReference type="EMBL" id="RRJ24552.1"/>
    </source>
</evidence>
<keyword evidence="3" id="KW-1185">Reference proteome</keyword>
<evidence type="ECO:0008006" key="4">
    <source>
        <dbReference type="Google" id="ProtNLM"/>
    </source>
</evidence>
<name>A0A3P3QTK0_9FIRM</name>
<accession>A0A3P3QTK0</accession>
<sequence length="423" mass="49383">MYIIDVLLVTLLAAGAGWSICSLSGCCMRRLAVYKKDTSIFSKRKGIKKELVFLVISCILTADLIWYGGYIRLHYIYGEEIDLIRKIQVFIPLLIGLPLYIDSKIRNDPMLEMDCVVQALNSVPVGIAFVNIKGVPVLINNKMYELNQILLGRYIPNFEMTWECWKKEGLQKYPVAEYKCGESELFFSIGEEVWRIRREFLDIGFWQIRAEEITNLYNLQNEIRKTLKTLAEENKKYAHMIQSVININSEQKYLTLKMNLHREFGDCLQSGYRYMNKGEGMDKEKVLQIWKRLLDNLSGSISLPEKIDEKRELMELASLFNCKLYLPKQNWFREIYEPIFYFCVRESMMNAIRHGSATKVFVTQDIEEDKVRVYIRDNGTGLKEGFSEGGGISGIREYLKQKDIPMYLKAEEGRLEISFLLRR</sequence>
<evidence type="ECO:0000313" key="3">
    <source>
        <dbReference type="Proteomes" id="UP000272490"/>
    </source>
</evidence>
<dbReference type="Gene3D" id="3.30.565.10">
    <property type="entry name" value="Histidine kinase-like ATPase, C-terminal domain"/>
    <property type="match status" value="1"/>
</dbReference>
<dbReference type="SUPFAM" id="SSF55874">
    <property type="entry name" value="ATPase domain of HSP90 chaperone/DNA topoisomerase II/histidine kinase"/>
    <property type="match status" value="1"/>
</dbReference>
<dbReference type="RefSeq" id="WP_128674892.1">
    <property type="nucleotide sequence ID" value="NZ_RRCO01000006.1"/>
</dbReference>
<reference evidence="2 3" key="1">
    <citation type="submission" date="2018-11" db="EMBL/GenBank/DDBJ databases">
        <title>Genome sequencing of Lachnoanaerobaculum sp. KCOM 2030 (= ChDC B114).</title>
        <authorList>
            <person name="Kook J.-K."/>
            <person name="Park S.-N."/>
            <person name="Lim Y.K."/>
        </authorList>
    </citation>
    <scope>NUCLEOTIDE SEQUENCE [LARGE SCALE GENOMIC DNA]</scope>
    <source>
        <strain evidence="2 3">KCOM 2030</strain>
    </source>
</reference>
<gene>
    <name evidence="2" type="ORF">EHV10_12250</name>
</gene>
<protein>
    <recommendedName>
        <fullName evidence="4">ATP-binding protein</fullName>
    </recommendedName>
</protein>
<proteinExistence type="predicted"/>
<evidence type="ECO:0000256" key="1">
    <source>
        <dbReference type="SAM" id="Phobius"/>
    </source>
</evidence>
<feature type="transmembrane region" description="Helical" evidence="1">
    <location>
        <begin position="51"/>
        <end position="71"/>
    </location>
</feature>
<organism evidence="2 3">
    <name type="scientific">Lachnoanaerobaculum gingivalis</name>
    <dbReference type="NCBI Taxonomy" id="2490855"/>
    <lineage>
        <taxon>Bacteria</taxon>
        <taxon>Bacillati</taxon>
        <taxon>Bacillota</taxon>
        <taxon>Clostridia</taxon>
        <taxon>Lachnospirales</taxon>
        <taxon>Lachnospiraceae</taxon>
        <taxon>Lachnoanaerobaculum</taxon>
    </lineage>
</organism>
<dbReference type="EMBL" id="RRCO01000006">
    <property type="protein sequence ID" value="RRJ24552.1"/>
    <property type="molecule type" value="Genomic_DNA"/>
</dbReference>
<dbReference type="Proteomes" id="UP000272490">
    <property type="component" value="Unassembled WGS sequence"/>
</dbReference>
<dbReference type="InterPro" id="IPR036890">
    <property type="entry name" value="HATPase_C_sf"/>
</dbReference>
<comment type="caution">
    <text evidence="2">The sequence shown here is derived from an EMBL/GenBank/DDBJ whole genome shotgun (WGS) entry which is preliminary data.</text>
</comment>